<dbReference type="InterPro" id="IPR007461">
    <property type="entry name" value="Ysc84_actin-binding"/>
</dbReference>
<sequence>MGSHKVLTNHVLTRRGFVAGAAVFTLAACNNGTSTNATQVLEGRVNGTLNELVSKYPNAGPMLENANGVLVIPVMTQAGLGLSGSYGEGALRVRGQTVDYYSATQASVGFQAGARQYAQVLVFQTEKALGDFRAAPGWVAGAGAFYALPEEGLSYGTDSITREHPVVAMIFGETGIMAGAAVEGTKYTRIIPSRLSTL</sequence>
<feature type="domain" description="Ysc84 actin-binding" evidence="1">
    <location>
        <begin position="105"/>
        <end position="188"/>
    </location>
</feature>
<evidence type="ECO:0000259" key="1">
    <source>
        <dbReference type="Pfam" id="PF04366"/>
    </source>
</evidence>
<dbReference type="PROSITE" id="PS51257">
    <property type="entry name" value="PROKAR_LIPOPROTEIN"/>
    <property type="match status" value="1"/>
</dbReference>
<dbReference type="EMBL" id="VAFL01000002">
    <property type="protein sequence ID" value="TKW68196.1"/>
    <property type="molecule type" value="Genomic_DNA"/>
</dbReference>
<gene>
    <name evidence="2" type="ORF">DI616_03600</name>
</gene>
<dbReference type="AlphaFoldDB" id="A0A533I9R8"/>
<evidence type="ECO:0000313" key="2">
    <source>
        <dbReference type="EMBL" id="TKW68196.1"/>
    </source>
</evidence>
<dbReference type="Pfam" id="PF04366">
    <property type="entry name" value="Ysc84"/>
    <property type="match status" value="1"/>
</dbReference>
<evidence type="ECO:0000313" key="3">
    <source>
        <dbReference type="Proteomes" id="UP000315344"/>
    </source>
</evidence>
<comment type="caution">
    <text evidence="2">The sequence shown here is derived from an EMBL/GenBank/DDBJ whole genome shotgun (WGS) entry which is preliminary data.</text>
</comment>
<reference evidence="2 3" key="1">
    <citation type="journal article" date="2017" name="Nat. Commun.">
        <title>In situ click chemistry generation of cyclooxygenase-2 inhibitors.</title>
        <authorList>
            <person name="Bhardwaj A."/>
            <person name="Kaur J."/>
            <person name="Wuest M."/>
            <person name="Wuest F."/>
        </authorList>
    </citation>
    <scope>NUCLEOTIDE SEQUENCE [LARGE SCALE GENOMIC DNA]</scope>
    <source>
        <strain evidence="2">S2_012_000_R3_94</strain>
    </source>
</reference>
<organism evidence="2 3">
    <name type="scientific">Paracoccus denitrificans</name>
    <dbReference type="NCBI Taxonomy" id="266"/>
    <lineage>
        <taxon>Bacteria</taxon>
        <taxon>Pseudomonadati</taxon>
        <taxon>Pseudomonadota</taxon>
        <taxon>Alphaproteobacteria</taxon>
        <taxon>Rhodobacterales</taxon>
        <taxon>Paracoccaceae</taxon>
        <taxon>Paracoccus</taxon>
    </lineage>
</organism>
<proteinExistence type="predicted"/>
<dbReference type="Proteomes" id="UP000315344">
    <property type="component" value="Unassembled WGS sequence"/>
</dbReference>
<name>A0A533I9R8_PARDE</name>
<accession>A0A533I9R8</accession>
<protein>
    <submittedName>
        <fullName evidence="2">Twin-arginine translocation pathway signal</fullName>
    </submittedName>
</protein>